<evidence type="ECO:0000313" key="1">
    <source>
        <dbReference type="EMBL" id="RJT88078.1"/>
    </source>
</evidence>
<dbReference type="EMBL" id="QZVS01000085">
    <property type="protein sequence ID" value="RJT88078.1"/>
    <property type="molecule type" value="Genomic_DNA"/>
</dbReference>
<sequence length="147" mass="16146">MMTKKEIGHLLLLASGLDRFVIVNDVTTDAWLRALQDVDVNLEQAKQACVNHYTGPDAGRQFTVAHVVALVTVDNRSNLNAIEADVRSAKARGLIEKSWPSRNLLPPDIRDALFTLREFERRAATDRLALDEGDGVPADVGTVGRSL</sequence>
<dbReference type="AlphaFoldDB" id="A0A3A5MLT5"/>
<gene>
    <name evidence="1" type="ORF">D6T64_11860</name>
</gene>
<dbReference type="Proteomes" id="UP000272015">
    <property type="component" value="Unassembled WGS sequence"/>
</dbReference>
<comment type="caution">
    <text evidence="1">The sequence shown here is derived from an EMBL/GenBank/DDBJ whole genome shotgun (WGS) entry which is preliminary data.</text>
</comment>
<accession>A0A3A5MLT5</accession>
<organism evidence="1 2">
    <name type="scientific">Cryobacterium melibiosiphilum</name>
    <dbReference type="NCBI Taxonomy" id="995039"/>
    <lineage>
        <taxon>Bacteria</taxon>
        <taxon>Bacillati</taxon>
        <taxon>Actinomycetota</taxon>
        <taxon>Actinomycetes</taxon>
        <taxon>Micrococcales</taxon>
        <taxon>Microbacteriaceae</taxon>
        <taxon>Cryobacterium</taxon>
    </lineage>
</organism>
<evidence type="ECO:0000313" key="2">
    <source>
        <dbReference type="Proteomes" id="UP000272015"/>
    </source>
</evidence>
<protein>
    <submittedName>
        <fullName evidence="1">Uncharacterized protein</fullName>
    </submittedName>
</protein>
<reference evidence="1 2" key="1">
    <citation type="submission" date="2018-09" db="EMBL/GenBank/DDBJ databases">
        <title>Novel species of Cryobacterium.</title>
        <authorList>
            <person name="Liu Q."/>
            <person name="Xin Y.-H."/>
        </authorList>
    </citation>
    <scope>NUCLEOTIDE SEQUENCE [LARGE SCALE GENOMIC DNA]</scope>
    <source>
        <strain evidence="1 2">Hh39</strain>
    </source>
</reference>
<name>A0A3A5MLT5_9MICO</name>
<proteinExistence type="predicted"/>
<keyword evidence="2" id="KW-1185">Reference proteome</keyword>